<dbReference type="RefSeq" id="WP_195722824.1">
    <property type="nucleotide sequence ID" value="NZ_DYVT01000131.1"/>
</dbReference>
<dbReference type="Proteomes" id="UP000706163">
    <property type="component" value="Unassembled WGS sequence"/>
</dbReference>
<dbReference type="NCBIfam" id="TIGR03651">
    <property type="entry name" value="circ_ocin_uber"/>
    <property type="match status" value="1"/>
</dbReference>
<dbReference type="EMBL" id="DYVT01000131">
    <property type="protein sequence ID" value="HJF69007.1"/>
    <property type="molecule type" value="Genomic_DNA"/>
</dbReference>
<name>A0A921KWW7_9STAP</name>
<keyword evidence="6" id="KW-1133">Transmembrane helix</keyword>
<evidence type="ECO:0000256" key="5">
    <source>
        <dbReference type="ARBA" id="ARBA00023048"/>
    </source>
</evidence>
<evidence type="ECO:0000313" key="7">
    <source>
        <dbReference type="EMBL" id="HJF69007.1"/>
    </source>
</evidence>
<protein>
    <submittedName>
        <fullName evidence="7">Uberolysin/carnocyclin family circular bacteriocin</fullName>
    </submittedName>
</protein>
<dbReference type="InterPro" id="IPR009086">
    <property type="entry name" value="Bacteriocin_AS48"/>
</dbReference>
<dbReference type="InterPro" id="IPR020038">
    <property type="entry name" value="Circ_bacteriocin"/>
</dbReference>
<dbReference type="Pfam" id="PF09221">
    <property type="entry name" value="Bacteriocin_IId"/>
    <property type="match status" value="1"/>
</dbReference>
<sequence>MESLAKRKNAIFFSLLVTVSIASLLFLTLTTPELANTLGVNIYAAKRAIDIIATAGNVAAIVGLIGAVTGAGVIGAGILFTAKRLIKRFGKKYAASW</sequence>
<keyword evidence="5" id="KW-0078">Bacteriocin</keyword>
<evidence type="ECO:0000313" key="8">
    <source>
        <dbReference type="Proteomes" id="UP000706163"/>
    </source>
</evidence>
<reference evidence="7" key="1">
    <citation type="journal article" date="2021" name="PeerJ">
        <title>Extensive microbial diversity within the chicken gut microbiome revealed by metagenomics and culture.</title>
        <authorList>
            <person name="Gilroy R."/>
            <person name="Ravi A."/>
            <person name="Getino M."/>
            <person name="Pursley I."/>
            <person name="Horton D.L."/>
            <person name="Alikhan N.F."/>
            <person name="Baker D."/>
            <person name="Gharbi K."/>
            <person name="Hall N."/>
            <person name="Watson M."/>
            <person name="Adriaenssens E.M."/>
            <person name="Foster-Nyarko E."/>
            <person name="Jarju S."/>
            <person name="Secka A."/>
            <person name="Antonio M."/>
            <person name="Oren A."/>
            <person name="Chaudhuri R.R."/>
            <person name="La Ragione R."/>
            <person name="Hildebrand F."/>
            <person name="Pallen M.J."/>
        </authorList>
    </citation>
    <scope>NUCLEOTIDE SEQUENCE</scope>
    <source>
        <strain evidence="7">CHK149-3286</strain>
    </source>
</reference>
<keyword evidence="6" id="KW-0812">Transmembrane</keyword>
<keyword evidence="2" id="KW-0964">Secreted</keyword>
<reference evidence="7" key="2">
    <citation type="submission" date="2021-09" db="EMBL/GenBank/DDBJ databases">
        <authorList>
            <person name="Gilroy R."/>
        </authorList>
    </citation>
    <scope>NUCLEOTIDE SEQUENCE</scope>
    <source>
        <strain evidence="7">CHK149-3286</strain>
    </source>
</reference>
<evidence type="ECO:0000256" key="1">
    <source>
        <dbReference type="ARBA" id="ARBA00004613"/>
    </source>
</evidence>
<comment type="subcellular location">
    <subcellularLocation>
        <location evidence="1">Secreted</location>
    </subcellularLocation>
</comment>
<comment type="caution">
    <text evidence="7">The sequence shown here is derived from an EMBL/GenBank/DDBJ whole genome shotgun (WGS) entry which is preliminary data.</text>
</comment>
<keyword evidence="4" id="KW-0044">Antibiotic</keyword>
<evidence type="ECO:0000256" key="6">
    <source>
        <dbReference type="SAM" id="Phobius"/>
    </source>
</evidence>
<feature type="transmembrane region" description="Helical" evidence="6">
    <location>
        <begin position="12"/>
        <end position="31"/>
    </location>
</feature>
<evidence type="ECO:0000256" key="2">
    <source>
        <dbReference type="ARBA" id="ARBA00022525"/>
    </source>
</evidence>
<evidence type="ECO:0000256" key="3">
    <source>
        <dbReference type="ARBA" id="ARBA00022529"/>
    </source>
</evidence>
<dbReference type="Gene3D" id="1.20.225.10">
    <property type="entry name" value="Bacteriocin AS-48"/>
    <property type="match status" value="1"/>
</dbReference>
<organism evidence="7 8">
    <name type="scientific">Staphylococcus kloosii</name>
    <dbReference type="NCBI Taxonomy" id="29384"/>
    <lineage>
        <taxon>Bacteria</taxon>
        <taxon>Bacillati</taxon>
        <taxon>Bacillota</taxon>
        <taxon>Bacilli</taxon>
        <taxon>Bacillales</taxon>
        <taxon>Staphylococcaceae</taxon>
        <taxon>Staphylococcus</taxon>
    </lineage>
</organism>
<dbReference type="GO" id="GO:0031640">
    <property type="term" value="P:killing of cells of another organism"/>
    <property type="evidence" value="ECO:0007669"/>
    <property type="project" value="UniProtKB-KW"/>
</dbReference>
<feature type="transmembrane region" description="Helical" evidence="6">
    <location>
        <begin position="51"/>
        <end position="82"/>
    </location>
</feature>
<keyword evidence="6" id="KW-0472">Membrane</keyword>
<dbReference type="GO" id="GO:0042742">
    <property type="term" value="P:defense response to bacterium"/>
    <property type="evidence" value="ECO:0007669"/>
    <property type="project" value="UniProtKB-KW"/>
</dbReference>
<accession>A0A921KWW7</accession>
<dbReference type="GO" id="GO:0005576">
    <property type="term" value="C:extracellular region"/>
    <property type="evidence" value="ECO:0007669"/>
    <property type="project" value="UniProtKB-SubCell"/>
</dbReference>
<evidence type="ECO:0000256" key="4">
    <source>
        <dbReference type="ARBA" id="ARBA00023022"/>
    </source>
</evidence>
<keyword evidence="3" id="KW-0929">Antimicrobial</keyword>
<proteinExistence type="predicted"/>
<dbReference type="AlphaFoldDB" id="A0A921KWW7"/>
<gene>
    <name evidence="7" type="ORF">K8V85_11890</name>
</gene>